<dbReference type="AlphaFoldDB" id="A0AAE1E1G1"/>
<evidence type="ECO:0008006" key="3">
    <source>
        <dbReference type="Google" id="ProtNLM"/>
    </source>
</evidence>
<evidence type="ECO:0000313" key="2">
    <source>
        <dbReference type="Proteomes" id="UP001283361"/>
    </source>
</evidence>
<reference evidence="1" key="1">
    <citation type="journal article" date="2023" name="G3 (Bethesda)">
        <title>A reference genome for the long-term kleptoplast-retaining sea slug Elysia crispata morphotype clarki.</title>
        <authorList>
            <person name="Eastman K.E."/>
            <person name="Pendleton A.L."/>
            <person name="Shaikh M.A."/>
            <person name="Suttiyut T."/>
            <person name="Ogas R."/>
            <person name="Tomko P."/>
            <person name="Gavelis G."/>
            <person name="Widhalm J.R."/>
            <person name="Wisecaver J.H."/>
        </authorList>
    </citation>
    <scope>NUCLEOTIDE SEQUENCE</scope>
    <source>
        <strain evidence="1">ECLA1</strain>
    </source>
</reference>
<gene>
    <name evidence="1" type="ORF">RRG08_049807</name>
</gene>
<sequence length="64" mass="7184">SVARCKPCDLEPSCVGLPDGYNVHSVFPTNPVLYVRCQDEYWMETLYCHGVGVTGYNAELRKCV</sequence>
<dbReference type="EMBL" id="JAWDGP010001577">
    <property type="protein sequence ID" value="KAK3790095.1"/>
    <property type="molecule type" value="Genomic_DNA"/>
</dbReference>
<comment type="caution">
    <text evidence="1">The sequence shown here is derived from an EMBL/GenBank/DDBJ whole genome shotgun (WGS) entry which is preliminary data.</text>
</comment>
<name>A0AAE1E1G1_9GAST</name>
<accession>A0AAE1E1G1</accession>
<organism evidence="1 2">
    <name type="scientific">Elysia crispata</name>
    <name type="common">lettuce slug</name>
    <dbReference type="NCBI Taxonomy" id="231223"/>
    <lineage>
        <taxon>Eukaryota</taxon>
        <taxon>Metazoa</taxon>
        <taxon>Spiralia</taxon>
        <taxon>Lophotrochozoa</taxon>
        <taxon>Mollusca</taxon>
        <taxon>Gastropoda</taxon>
        <taxon>Heterobranchia</taxon>
        <taxon>Euthyneura</taxon>
        <taxon>Panpulmonata</taxon>
        <taxon>Sacoglossa</taxon>
        <taxon>Placobranchoidea</taxon>
        <taxon>Plakobranchidae</taxon>
        <taxon>Elysia</taxon>
    </lineage>
</organism>
<feature type="non-terminal residue" evidence="1">
    <location>
        <position position="1"/>
    </location>
</feature>
<evidence type="ECO:0000313" key="1">
    <source>
        <dbReference type="EMBL" id="KAK3790095.1"/>
    </source>
</evidence>
<dbReference type="Proteomes" id="UP001283361">
    <property type="component" value="Unassembled WGS sequence"/>
</dbReference>
<protein>
    <recommendedName>
        <fullName evidence="3">Chitin-binding type-2 domain-containing protein</fullName>
    </recommendedName>
</protein>
<keyword evidence="2" id="KW-1185">Reference proteome</keyword>
<proteinExistence type="predicted"/>